<dbReference type="PANTHER" id="PTHR34009">
    <property type="entry name" value="PROTEIN STAR"/>
    <property type="match status" value="1"/>
</dbReference>
<dbReference type="Proteomes" id="UP000325003">
    <property type="component" value="Unassembled WGS sequence"/>
</dbReference>
<dbReference type="GO" id="GO:0005737">
    <property type="term" value="C:cytoplasm"/>
    <property type="evidence" value="ECO:0007669"/>
    <property type="project" value="GOC"/>
</dbReference>
<dbReference type="GO" id="GO:0016197">
    <property type="term" value="P:endosomal transport"/>
    <property type="evidence" value="ECO:0007669"/>
    <property type="project" value="TreeGrafter"/>
</dbReference>
<dbReference type="InterPro" id="IPR029063">
    <property type="entry name" value="SAM-dependent_MTases_sf"/>
</dbReference>
<organism evidence="1 2">
    <name type="scientific">Nocardioides humilatus</name>
    <dbReference type="NCBI Taxonomy" id="2607660"/>
    <lineage>
        <taxon>Bacteria</taxon>
        <taxon>Bacillati</taxon>
        <taxon>Actinomycetota</taxon>
        <taxon>Actinomycetes</taxon>
        <taxon>Propionibacteriales</taxon>
        <taxon>Nocardioidaceae</taxon>
        <taxon>Nocardioides</taxon>
    </lineage>
</organism>
<protein>
    <submittedName>
        <fullName evidence="1">FkbM family methyltransferase</fullName>
    </submittedName>
</protein>
<reference evidence="1 2" key="1">
    <citation type="submission" date="2019-09" db="EMBL/GenBank/DDBJ databases">
        <title>Nocardioides panacisoli sp. nov., isolated from the soil of a ginseng field.</title>
        <authorList>
            <person name="Cho C."/>
        </authorList>
    </citation>
    <scope>NUCLEOTIDE SEQUENCE [LARGE SCALE GENOMIC DNA]</scope>
    <source>
        <strain evidence="1 2">BN130099</strain>
    </source>
</reference>
<keyword evidence="1" id="KW-0808">Transferase</keyword>
<dbReference type="GO" id="GO:0005886">
    <property type="term" value="C:plasma membrane"/>
    <property type="evidence" value="ECO:0007669"/>
    <property type="project" value="TreeGrafter"/>
</dbReference>
<dbReference type="SUPFAM" id="SSF53335">
    <property type="entry name" value="S-adenosyl-L-methionine-dependent methyltransferases"/>
    <property type="match status" value="1"/>
</dbReference>
<dbReference type="AlphaFoldDB" id="A0A5B1LFM7"/>
<dbReference type="InterPro" id="IPR053202">
    <property type="entry name" value="EGF_Rcpt_Signaling_Reg"/>
</dbReference>
<dbReference type="EMBL" id="VUJV01000003">
    <property type="protein sequence ID" value="KAA1418590.1"/>
    <property type="molecule type" value="Genomic_DNA"/>
</dbReference>
<proteinExistence type="predicted"/>
<reference evidence="1 2" key="2">
    <citation type="submission" date="2019-09" db="EMBL/GenBank/DDBJ databases">
        <authorList>
            <person name="Jin C."/>
        </authorList>
    </citation>
    <scope>NUCLEOTIDE SEQUENCE [LARGE SCALE GENOMIC DNA]</scope>
    <source>
        <strain evidence="1 2">BN130099</strain>
    </source>
</reference>
<keyword evidence="2" id="KW-1185">Reference proteome</keyword>
<name>A0A5B1LFM7_9ACTN</name>
<dbReference type="GO" id="GO:0006888">
    <property type="term" value="P:endoplasmic reticulum to Golgi vesicle-mediated transport"/>
    <property type="evidence" value="ECO:0007669"/>
    <property type="project" value="TreeGrafter"/>
</dbReference>
<accession>A0A5B1LFM7</accession>
<dbReference type="GO" id="GO:0032259">
    <property type="term" value="P:methylation"/>
    <property type="evidence" value="ECO:0007669"/>
    <property type="project" value="UniProtKB-KW"/>
</dbReference>
<evidence type="ECO:0000313" key="2">
    <source>
        <dbReference type="Proteomes" id="UP000325003"/>
    </source>
</evidence>
<evidence type="ECO:0000313" key="1">
    <source>
        <dbReference type="EMBL" id="KAA1418590.1"/>
    </source>
</evidence>
<sequence length="278" mass="31538">MPVLRVINLDRRKPESCYVQAARHNVYSQFGEDGVIEKIFEVIGSTNQWCVEFGAWDGVYLSNTCHLIRDLGWSGVLIEGSPSKFEELKANFAGNDKVHPILGVVGFERGKDALDDHLATTPCPRDLDLVSIDIDGADYYVWQTLKRYKPRVVVIEFNPSIPNDVVFIQHQDMSIHQGASLAAMVELGKRKGYELVATTNGNGFFVEESLFPLFGIEDNSVDAMRENVTGRIFHGYDGTVYTKMRPLQWVGRGDWRPPIDIFQLLPPEQRNWYDKPVD</sequence>
<gene>
    <name evidence="1" type="ORF">F0U44_08805</name>
</gene>
<dbReference type="RefSeq" id="WP_149727929.1">
    <property type="nucleotide sequence ID" value="NZ_VUJV01000003.1"/>
</dbReference>
<dbReference type="GO" id="GO:0008168">
    <property type="term" value="F:methyltransferase activity"/>
    <property type="evidence" value="ECO:0007669"/>
    <property type="project" value="UniProtKB-KW"/>
</dbReference>
<comment type="caution">
    <text evidence="1">The sequence shown here is derived from an EMBL/GenBank/DDBJ whole genome shotgun (WGS) entry which is preliminary data.</text>
</comment>
<dbReference type="PANTHER" id="PTHR34009:SF2">
    <property type="entry name" value="PROTEIN STAR"/>
    <property type="match status" value="1"/>
</dbReference>
<keyword evidence="1" id="KW-0489">Methyltransferase</keyword>